<organism evidence="3 4">
    <name type="scientific">Mycobacteroides abscessus subsp. massiliense</name>
    <dbReference type="NCBI Taxonomy" id="1962118"/>
    <lineage>
        <taxon>Bacteria</taxon>
        <taxon>Bacillati</taxon>
        <taxon>Actinomycetota</taxon>
        <taxon>Actinomycetes</taxon>
        <taxon>Mycobacteriales</taxon>
        <taxon>Mycobacteriaceae</taxon>
        <taxon>Mycobacteroides</taxon>
        <taxon>Mycobacteroides abscessus</taxon>
    </lineage>
</organism>
<accession>A0A1T8VLX2</accession>
<dbReference type="Pfam" id="PF02650">
    <property type="entry name" value="HTH_WhiA"/>
    <property type="match status" value="1"/>
</dbReference>
<protein>
    <submittedName>
        <fullName evidence="3">Transcriptional regulator</fullName>
    </submittedName>
</protein>
<feature type="region of interest" description="Disordered" evidence="1">
    <location>
        <begin position="1"/>
        <end position="22"/>
    </location>
</feature>
<reference evidence="3 4" key="1">
    <citation type="submission" date="2016-11" db="EMBL/GenBank/DDBJ databases">
        <authorList>
            <consortium name="Pathogen Informatics"/>
        </authorList>
    </citation>
    <scope>NUCLEOTIDE SEQUENCE [LARGE SCALE GENOMIC DNA]</scope>
    <source>
        <strain evidence="3 4">911</strain>
    </source>
</reference>
<name>A0A1T8VLX2_9MYCO</name>
<dbReference type="EMBL" id="FVGW01000034">
    <property type="protein sequence ID" value="SKN06063.1"/>
    <property type="molecule type" value="Genomic_DNA"/>
</dbReference>
<evidence type="ECO:0000313" key="4">
    <source>
        <dbReference type="Proteomes" id="UP000190074"/>
    </source>
</evidence>
<evidence type="ECO:0000259" key="2">
    <source>
        <dbReference type="Pfam" id="PF02650"/>
    </source>
</evidence>
<dbReference type="Proteomes" id="UP000190074">
    <property type="component" value="Unassembled WGS sequence"/>
</dbReference>
<dbReference type="RefSeq" id="WP_165693122.1">
    <property type="nucleotide sequence ID" value="NZ_FVGW01000034.1"/>
</dbReference>
<proteinExistence type="predicted"/>
<feature type="domain" description="Sporulation regulator WhiA C-terminal" evidence="2">
    <location>
        <begin position="220"/>
        <end position="287"/>
    </location>
</feature>
<evidence type="ECO:0000256" key="1">
    <source>
        <dbReference type="SAM" id="MobiDB-lite"/>
    </source>
</evidence>
<sequence length="294" mass="31250">MSLEKLLPRSTFTGDSRKNTDRLHRELDRCGDDETATARRHHVGALLAYRGARLVGGNLTAEVAAARFETAQWLRGVLAADGVPARVLVREGRCVIAIAQPAQALAAYGYRVGADGAFWAVEKSTGAAVGYCRGALHAASVITSTGLHIGCPDSSAALTLRGALRLVGIEPQRGREATIVHVPSEELAQALVDLGLRATSTEVTWRQLPGELRGSAPVFASANHDRTRHAARRHVQVAQKVSARGLTAEQAEAVQLRLSYPQASLAELAAKAQPPVSKDMFAGRLRRALAHAAA</sequence>
<evidence type="ECO:0000313" key="3">
    <source>
        <dbReference type="EMBL" id="SKN06063.1"/>
    </source>
</evidence>
<gene>
    <name evidence="3" type="primary">whiA_4</name>
    <name evidence="3" type="ORF">SAMEA2259716_05842</name>
</gene>
<dbReference type="AlphaFoldDB" id="A0A1T8VLX2"/>
<dbReference type="InterPro" id="IPR023054">
    <property type="entry name" value="Sporulation_regulator_WhiA_C"/>
</dbReference>